<sequence>MEKKKVFIWVALIAIIAVIVFNLFSNGKQEDIIIDKEFSNVEIESDNAEVRLMSINDNDASIELENNEKNRYTLDVKVKGKTLEIDVNRKGFRWFSFDFFSKSPVVIVGLPKNEYGTIKIETDNGAIKVSEIELKELLADTDNGEIDIKEVESGKIAVETDNGDVLIENSSGVINGQTNNGDVTVMNDSIDAPMDLETDNGEILVKTKGESKNLQYNVKTDNGKVNIYGQSTTDKVIGDGKIIIQLESDNGNITIE</sequence>
<protein>
    <submittedName>
        <fullName evidence="3">Putative adhesin</fullName>
    </submittedName>
</protein>
<dbReference type="OrthoDB" id="2588856at2"/>
<evidence type="ECO:0000259" key="2">
    <source>
        <dbReference type="Pfam" id="PF13349"/>
    </source>
</evidence>
<name>A0A318TML6_9BACL</name>
<reference evidence="3 4" key="1">
    <citation type="submission" date="2018-06" db="EMBL/GenBank/DDBJ databases">
        <title>Genomic Encyclopedia of Archaeal and Bacterial Type Strains, Phase II (KMG-II): from individual species to whole genera.</title>
        <authorList>
            <person name="Goeker M."/>
        </authorList>
    </citation>
    <scope>NUCLEOTIDE SEQUENCE [LARGE SCALE GENOMIC DNA]</scope>
    <source>
        <strain evidence="3 4">KACC 16626</strain>
    </source>
</reference>
<keyword evidence="1" id="KW-0812">Transmembrane</keyword>
<dbReference type="Pfam" id="PF13349">
    <property type="entry name" value="DUF4097"/>
    <property type="match status" value="1"/>
</dbReference>
<dbReference type="Gene3D" id="2.160.20.120">
    <property type="match status" value="1"/>
</dbReference>
<feature type="domain" description="DUF4097" evidence="2">
    <location>
        <begin position="39"/>
        <end position="171"/>
    </location>
</feature>
<keyword evidence="4" id="KW-1185">Reference proteome</keyword>
<keyword evidence="1" id="KW-0472">Membrane</keyword>
<keyword evidence="1" id="KW-1133">Transmembrane helix</keyword>
<evidence type="ECO:0000256" key="1">
    <source>
        <dbReference type="SAM" id="Phobius"/>
    </source>
</evidence>
<feature type="transmembrane region" description="Helical" evidence="1">
    <location>
        <begin position="6"/>
        <end position="24"/>
    </location>
</feature>
<dbReference type="Proteomes" id="UP000247416">
    <property type="component" value="Unassembled WGS sequence"/>
</dbReference>
<dbReference type="RefSeq" id="WP_107935277.1">
    <property type="nucleotide sequence ID" value="NZ_CP085009.1"/>
</dbReference>
<proteinExistence type="predicted"/>
<evidence type="ECO:0000313" key="3">
    <source>
        <dbReference type="EMBL" id="PYF05884.1"/>
    </source>
</evidence>
<organism evidence="3 4">
    <name type="scientific">Ureibacillus chungkukjangi</name>
    <dbReference type="NCBI Taxonomy" id="1202712"/>
    <lineage>
        <taxon>Bacteria</taxon>
        <taxon>Bacillati</taxon>
        <taxon>Bacillota</taxon>
        <taxon>Bacilli</taxon>
        <taxon>Bacillales</taxon>
        <taxon>Caryophanaceae</taxon>
        <taxon>Ureibacillus</taxon>
    </lineage>
</organism>
<gene>
    <name evidence="3" type="ORF">BJ095_11463</name>
</gene>
<accession>A0A318TML6</accession>
<evidence type="ECO:0000313" key="4">
    <source>
        <dbReference type="Proteomes" id="UP000247416"/>
    </source>
</evidence>
<comment type="caution">
    <text evidence="3">The sequence shown here is derived from an EMBL/GenBank/DDBJ whole genome shotgun (WGS) entry which is preliminary data.</text>
</comment>
<dbReference type="InterPro" id="IPR025164">
    <property type="entry name" value="Toastrack_DUF4097"/>
</dbReference>
<dbReference type="EMBL" id="QJTJ01000014">
    <property type="protein sequence ID" value="PYF05884.1"/>
    <property type="molecule type" value="Genomic_DNA"/>
</dbReference>
<dbReference type="AlphaFoldDB" id="A0A318TML6"/>